<protein>
    <submittedName>
        <fullName evidence="1">Uncharacterized protein</fullName>
    </submittedName>
</protein>
<dbReference type="PANTHER" id="PTHR36391:SF1">
    <property type="entry name" value="FURRY"/>
    <property type="match status" value="1"/>
</dbReference>
<dbReference type="AlphaFoldDB" id="A0AAU9M9M3"/>
<evidence type="ECO:0000313" key="2">
    <source>
        <dbReference type="Proteomes" id="UP001157418"/>
    </source>
</evidence>
<dbReference type="EMBL" id="CAKMRJ010001112">
    <property type="protein sequence ID" value="CAH1423262.1"/>
    <property type="molecule type" value="Genomic_DNA"/>
</dbReference>
<name>A0AAU9M9M3_9ASTR</name>
<dbReference type="Proteomes" id="UP001157418">
    <property type="component" value="Unassembled WGS sequence"/>
</dbReference>
<proteinExistence type="predicted"/>
<organism evidence="1 2">
    <name type="scientific">Lactuca virosa</name>
    <dbReference type="NCBI Taxonomy" id="75947"/>
    <lineage>
        <taxon>Eukaryota</taxon>
        <taxon>Viridiplantae</taxon>
        <taxon>Streptophyta</taxon>
        <taxon>Embryophyta</taxon>
        <taxon>Tracheophyta</taxon>
        <taxon>Spermatophyta</taxon>
        <taxon>Magnoliopsida</taxon>
        <taxon>eudicotyledons</taxon>
        <taxon>Gunneridae</taxon>
        <taxon>Pentapetalae</taxon>
        <taxon>asterids</taxon>
        <taxon>campanulids</taxon>
        <taxon>Asterales</taxon>
        <taxon>Asteraceae</taxon>
        <taxon>Cichorioideae</taxon>
        <taxon>Cichorieae</taxon>
        <taxon>Lactucinae</taxon>
        <taxon>Lactuca</taxon>
    </lineage>
</organism>
<reference evidence="1 2" key="1">
    <citation type="submission" date="2022-01" db="EMBL/GenBank/DDBJ databases">
        <authorList>
            <person name="Xiong W."/>
            <person name="Schranz E."/>
        </authorList>
    </citation>
    <scope>NUCLEOTIDE SEQUENCE [LARGE SCALE GENOMIC DNA]</scope>
</reference>
<sequence>MPSPTSFRHITHDHHLTLNGWEVSSCLIDGRSCPATEPAKAIVLTSDPETVFDIKCFSRNQHHNRPPVRRIVLKKGDIVKAMKEKSFDVADFPTIYLTTTVEEEYNACGGCYCK</sequence>
<dbReference type="PANTHER" id="PTHR36391">
    <property type="entry name" value="FURRY"/>
    <property type="match status" value="1"/>
</dbReference>
<keyword evidence="2" id="KW-1185">Reference proteome</keyword>
<comment type="caution">
    <text evidence="1">The sequence shown here is derived from an EMBL/GenBank/DDBJ whole genome shotgun (WGS) entry which is preliminary data.</text>
</comment>
<accession>A0AAU9M9M3</accession>
<gene>
    <name evidence="1" type="ORF">LVIROSA_LOCUS10550</name>
</gene>
<evidence type="ECO:0000313" key="1">
    <source>
        <dbReference type="EMBL" id="CAH1423262.1"/>
    </source>
</evidence>